<dbReference type="SUPFAM" id="SSF54928">
    <property type="entry name" value="RNA-binding domain, RBD"/>
    <property type="match status" value="2"/>
</dbReference>
<keyword evidence="1 2" id="KW-0694">RNA-binding</keyword>
<feature type="region of interest" description="Disordered" evidence="3">
    <location>
        <begin position="802"/>
        <end position="902"/>
    </location>
</feature>
<dbReference type="Pfam" id="PF00076">
    <property type="entry name" value="RRM_1"/>
    <property type="match status" value="3"/>
</dbReference>
<feature type="compositionally biased region" description="Low complexity" evidence="3">
    <location>
        <begin position="976"/>
        <end position="989"/>
    </location>
</feature>
<dbReference type="PROSITE" id="PS50102">
    <property type="entry name" value="RRM"/>
    <property type="match status" value="3"/>
</dbReference>
<protein>
    <submittedName>
        <fullName evidence="5">Putative RNA recognition motif-containing protein</fullName>
    </submittedName>
    <submittedName>
        <fullName evidence="6">RNA recognition motif-containing protein,putative</fullName>
    </submittedName>
</protein>
<dbReference type="PANTHER" id="PTHR48025:SF1">
    <property type="entry name" value="RRM DOMAIN-CONTAINING PROTEIN"/>
    <property type="match status" value="1"/>
</dbReference>
<dbReference type="Gene3D" id="3.30.70.330">
    <property type="match status" value="3"/>
</dbReference>
<feature type="region of interest" description="Disordered" evidence="3">
    <location>
        <begin position="324"/>
        <end position="365"/>
    </location>
</feature>
<feature type="compositionally biased region" description="Basic and acidic residues" evidence="3">
    <location>
        <begin position="479"/>
        <end position="497"/>
    </location>
</feature>
<reference evidence="5" key="1">
    <citation type="submission" date="2011-02" db="EMBL/GenBank/DDBJ databases">
        <authorList>
            <person name="Aslett M."/>
        </authorList>
    </citation>
    <scope>NUCLEOTIDE SEQUENCE</scope>
    <source>
        <strain evidence="5">Liverpool</strain>
    </source>
</reference>
<evidence type="ECO:0000313" key="5">
    <source>
        <dbReference type="EMBL" id="CBZ50546.1"/>
    </source>
</evidence>
<dbReference type="GO" id="GO:0003729">
    <property type="term" value="F:mRNA binding"/>
    <property type="evidence" value="ECO:0007669"/>
    <property type="project" value="TreeGrafter"/>
</dbReference>
<feature type="compositionally biased region" description="Basic and acidic residues" evidence="3">
    <location>
        <begin position="335"/>
        <end position="360"/>
    </location>
</feature>
<feature type="compositionally biased region" description="Basic and acidic residues" evidence="3">
    <location>
        <begin position="802"/>
        <end position="830"/>
    </location>
</feature>
<feature type="compositionally biased region" description="Basic and acidic residues" evidence="3">
    <location>
        <begin position="883"/>
        <end position="892"/>
    </location>
</feature>
<feature type="domain" description="RRM" evidence="4">
    <location>
        <begin position="232"/>
        <end position="309"/>
    </location>
</feature>
<accession>F0VA57</accession>
<feature type="region of interest" description="Disordered" evidence="3">
    <location>
        <begin position="1050"/>
        <end position="1086"/>
    </location>
</feature>
<evidence type="ECO:0000256" key="3">
    <source>
        <dbReference type="SAM" id="MobiDB-lite"/>
    </source>
</evidence>
<evidence type="ECO:0000259" key="4">
    <source>
        <dbReference type="PROSITE" id="PS50102"/>
    </source>
</evidence>
<feature type="compositionally biased region" description="Polar residues" evidence="3">
    <location>
        <begin position="942"/>
        <end position="951"/>
    </location>
</feature>
<dbReference type="OrthoDB" id="331354at2759"/>
<proteinExistence type="predicted"/>
<name>F0VA57_NEOCL</name>
<keyword evidence="7" id="KW-1185">Reference proteome</keyword>
<feature type="domain" description="RRM" evidence="4">
    <location>
        <begin position="724"/>
        <end position="802"/>
    </location>
</feature>
<dbReference type="Proteomes" id="UP000007494">
    <property type="component" value="Chromosome IV"/>
</dbReference>
<feature type="region of interest" description="Disordered" evidence="3">
    <location>
        <begin position="160"/>
        <end position="214"/>
    </location>
</feature>
<feature type="compositionally biased region" description="Low complexity" evidence="3">
    <location>
        <begin position="617"/>
        <end position="626"/>
    </location>
</feature>
<dbReference type="EMBL" id="FR823384">
    <property type="protein sequence ID" value="CBZ50546.1"/>
    <property type="molecule type" value="Genomic_DNA"/>
</dbReference>
<reference evidence="5" key="2">
    <citation type="submission" date="2011-03" db="EMBL/GenBank/DDBJ databases">
        <title>Comparative genomics and transcriptomics of Neospora caninum and Toxoplasma gondii.</title>
        <authorList>
            <person name="Reid A.J."/>
            <person name="Sohal A."/>
            <person name="Harris D."/>
            <person name="Quail M."/>
            <person name="Sanders M."/>
            <person name="Berriman M."/>
            <person name="Wastling J.M."/>
            <person name="Pain A."/>
        </authorList>
    </citation>
    <scope>NUCLEOTIDE SEQUENCE</scope>
    <source>
        <strain evidence="5">Liverpool</strain>
    </source>
</reference>
<dbReference type="SMART" id="SM00360">
    <property type="entry name" value="RRM"/>
    <property type="match status" value="3"/>
</dbReference>
<feature type="compositionally biased region" description="Basic and acidic residues" evidence="3">
    <location>
        <begin position="175"/>
        <end position="194"/>
    </location>
</feature>
<feature type="compositionally biased region" description="Basic and acidic residues" evidence="3">
    <location>
        <begin position="537"/>
        <end position="552"/>
    </location>
</feature>
<dbReference type="InterPro" id="IPR050502">
    <property type="entry name" value="Euk_RNA-bind_prot"/>
</dbReference>
<feature type="compositionally biased region" description="Basic and acidic residues" evidence="3">
    <location>
        <begin position="593"/>
        <end position="608"/>
    </location>
</feature>
<gene>
    <name evidence="6" type="ORF">BN1204_010150</name>
    <name evidence="5" type="ORF">NCLIV_010150</name>
</gene>
<dbReference type="eggNOG" id="KOG0146">
    <property type="taxonomic scope" value="Eukaryota"/>
</dbReference>
<evidence type="ECO:0000313" key="6">
    <source>
        <dbReference type="EMBL" id="CEL65156.1"/>
    </source>
</evidence>
<organism evidence="5 7">
    <name type="scientific">Neospora caninum (strain Liverpool)</name>
    <dbReference type="NCBI Taxonomy" id="572307"/>
    <lineage>
        <taxon>Eukaryota</taxon>
        <taxon>Sar</taxon>
        <taxon>Alveolata</taxon>
        <taxon>Apicomplexa</taxon>
        <taxon>Conoidasida</taxon>
        <taxon>Coccidia</taxon>
        <taxon>Eucoccidiorida</taxon>
        <taxon>Eimeriorina</taxon>
        <taxon>Sarcocystidae</taxon>
        <taxon>Neospora</taxon>
    </lineage>
</organism>
<feature type="compositionally biased region" description="Basic and acidic residues" evidence="3">
    <location>
        <begin position="203"/>
        <end position="214"/>
    </location>
</feature>
<dbReference type="CDD" id="cd00590">
    <property type="entry name" value="RRM_SF"/>
    <property type="match status" value="1"/>
</dbReference>
<dbReference type="InterPro" id="IPR012677">
    <property type="entry name" value="Nucleotide-bd_a/b_plait_sf"/>
</dbReference>
<reference evidence="7" key="3">
    <citation type="journal article" date="2012" name="PLoS Pathog.">
        <title>Comparative genomics of the apicomplexan parasites Toxoplasma gondii and Neospora caninum: Coccidia differing in host range and transmission strategy.</title>
        <authorList>
            <person name="Reid A.J."/>
            <person name="Vermont S.J."/>
            <person name="Cotton J.A."/>
            <person name="Harris D."/>
            <person name="Hill-Cawthorne G.A."/>
            <person name="Konen-Waisman S."/>
            <person name="Latham S.M."/>
            <person name="Mourier T."/>
            <person name="Norton R."/>
            <person name="Quail M.A."/>
            <person name="Sanders M."/>
            <person name="Shanmugam D."/>
            <person name="Sohal A."/>
            <person name="Wasmuth J.D."/>
            <person name="Brunk B."/>
            <person name="Grigg M.E."/>
            <person name="Howard J.C."/>
            <person name="Parkinson J."/>
            <person name="Roos D.S."/>
            <person name="Trees A.J."/>
            <person name="Berriman M."/>
            <person name="Pain A."/>
            <person name="Wastling J.M."/>
        </authorList>
    </citation>
    <scope>NUCLEOTIDE SEQUENCE [LARGE SCALE GENOMIC DNA]</scope>
    <source>
        <strain evidence="7">Liverpool</strain>
    </source>
</reference>
<feature type="domain" description="RRM" evidence="4">
    <location>
        <begin position="372"/>
        <end position="449"/>
    </location>
</feature>
<dbReference type="EMBL" id="LN714478">
    <property type="protein sequence ID" value="CEL65156.1"/>
    <property type="molecule type" value="Genomic_DNA"/>
</dbReference>
<dbReference type="VEuPathDB" id="ToxoDB:NCLIV_010150"/>
<dbReference type="InParanoid" id="F0VA57"/>
<feature type="compositionally biased region" description="Low complexity" evidence="3">
    <location>
        <begin position="1050"/>
        <end position="1060"/>
    </location>
</feature>
<dbReference type="InterPro" id="IPR035979">
    <property type="entry name" value="RBD_domain_sf"/>
</dbReference>
<feature type="region of interest" description="Disordered" evidence="3">
    <location>
        <begin position="1"/>
        <end position="140"/>
    </location>
</feature>
<dbReference type="RefSeq" id="XP_003880579.1">
    <property type="nucleotide sequence ID" value="XM_003880530.1"/>
</dbReference>
<evidence type="ECO:0000256" key="2">
    <source>
        <dbReference type="PROSITE-ProRule" id="PRU00176"/>
    </source>
</evidence>
<feature type="compositionally biased region" description="Basic and acidic residues" evidence="3">
    <location>
        <begin position="572"/>
        <end position="583"/>
    </location>
</feature>
<sequence length="1240" mass="128820">MANSAPSPLVLGSPGSGGDGAGEKQGVSLNAPLPTEATRAASGALDSRPENGETGAGTHTGGSAPAGASRASRASAAAGESSLAPRESPEDRVLLPSSESSSASHCRLALESGESPTSGRRGPGDAAQVPATAGAPEADLSGRCLETASDSALCGLSVARSSGESGHGGYFVNREGPRERQGGGASEDAKREDAASTAVGGRGPREGAADGKREAGLNAVERTELCLNVMKTNVFVFQIPLSWTEDDLHQQFSEWGTITSVRVERKGDGRNRGYGFVCFSDAESAQRAVESMDGRVIEGKQLKVSLKKPRQQERHEERVPVVHAVQGASGAVKTRSGEEGRDEHGDPLPETRSTEQEKGRRTGAGPTGAVKCSLFVFHVPPLWGDEQLLKHFELYGRCASAVVVRRRDGTSKGYGFVDFEDAESALCALQQANQAHVDGKRLKVLLKTESKKRPPYAHASADRAQGARKSGLPSAALQSRERCGLGDVSKKNRRGADEDTERLGNLAACGRERGGGEEDKSGDDARAARSFRGAAFHRGELESAEKGARGEGRALQLGNCDSPEAPMGACGQDRERRSHDARALGHRQPTSLSRDRGPAGEVETRERVQSAGGRGAGAVRADAGGDSARGRSPDRAEESFQTGVACLDQAIDGDGECPDGTASGDARAPTPAGADLAEDGVLPAGEAANGPSERRGLQRPGNAPGHARRRDKLAGAARYGRPDCTVFVFHVPPEWSDWDLRRHFRHLGRIRAATIQRDKDDGQSRGFGFITFGSPAAALSAVAGMNGFHTGNKYLKVMLKSTDRGDGKGEEGGDREEREKREKKRGEEQGRGTGPSAADGGRRGPSQRGDRGEQGDWHGSSVGPASRGHHGGPSGSACRGGHPTRDRPEGRRGPRGISSCPLSGKALQLASEPPRASLLLAALPVPAESTEWPDQADEGACSHTQRPSQRSAAAGGCRGEATDERVSMPLTSPLEPSFSSAPYAASPGALGHAQSPAQTTPAGLCGDRNQGLLCGGVPHVFPLLPVGDGRGTTLGGKAGVGPHSHVRQSARVSAGSAVSGLHSQPLPRPQTWLSGAPPPPPHHQPMSAGKTGFLPQATSGCFASPPFVSEGLPTPYGHDPSSLSSLCLHHAPMSHDCGPVASSVGYHESVNEGMRLPPEIAMGAGGQARGHPSSHAPFFPSPFPSSSPAFVHTARSETGSRSGNPRARQGPESPVPAGPEGRGDEATGGGRPVRSQNPAY</sequence>
<feature type="compositionally biased region" description="Basic and acidic residues" evidence="3">
    <location>
        <begin position="628"/>
        <end position="638"/>
    </location>
</feature>
<feature type="region of interest" description="Disordered" evidence="3">
    <location>
        <begin position="1162"/>
        <end position="1240"/>
    </location>
</feature>
<dbReference type="OMA" id="YGRCASA"/>
<feature type="region of interest" description="Disordered" evidence="3">
    <location>
        <begin position="929"/>
        <end position="999"/>
    </location>
</feature>
<feature type="compositionally biased region" description="Low complexity" evidence="3">
    <location>
        <begin position="61"/>
        <end position="85"/>
    </location>
</feature>
<dbReference type="eggNOG" id="KOG0123">
    <property type="taxonomic scope" value="Eukaryota"/>
</dbReference>
<feature type="compositionally biased region" description="Basic and acidic residues" evidence="3">
    <location>
        <begin position="510"/>
        <end position="527"/>
    </location>
</feature>
<feature type="region of interest" description="Disordered" evidence="3">
    <location>
        <begin position="448"/>
        <end position="714"/>
    </location>
</feature>
<feature type="compositionally biased region" description="Low complexity" evidence="3">
    <location>
        <begin position="1"/>
        <end position="13"/>
    </location>
</feature>
<evidence type="ECO:0000256" key="1">
    <source>
        <dbReference type="ARBA" id="ARBA00022884"/>
    </source>
</evidence>
<reference evidence="6" key="4">
    <citation type="journal article" date="2015" name="PLoS ONE">
        <title>Comprehensive Evaluation of Toxoplasma gondii VEG and Neospora caninum LIV Genomes with Tachyzoite Stage Transcriptome and Proteome Defines Novel Transcript Features.</title>
        <authorList>
            <person name="Ramaprasad A."/>
            <person name="Mourier T."/>
            <person name="Naeem R."/>
            <person name="Malas T.B."/>
            <person name="Moussa E."/>
            <person name="Panigrahi A."/>
            <person name="Vermont S.J."/>
            <person name="Otto T.D."/>
            <person name="Wastling J."/>
            <person name="Pain A."/>
        </authorList>
    </citation>
    <scope>NUCLEOTIDE SEQUENCE</scope>
    <source>
        <strain evidence="6">Liverpool</strain>
    </source>
</reference>
<dbReference type="PANTHER" id="PTHR48025">
    <property type="entry name" value="OS02G0815200 PROTEIN"/>
    <property type="match status" value="1"/>
</dbReference>
<dbReference type="GeneID" id="13441579"/>
<dbReference type="GO" id="GO:0005634">
    <property type="term" value="C:nucleus"/>
    <property type="evidence" value="ECO:0007669"/>
    <property type="project" value="TreeGrafter"/>
</dbReference>
<dbReference type="InterPro" id="IPR000504">
    <property type="entry name" value="RRM_dom"/>
</dbReference>
<dbReference type="AlphaFoldDB" id="F0VA57"/>
<evidence type="ECO:0000313" key="7">
    <source>
        <dbReference type="Proteomes" id="UP000007494"/>
    </source>
</evidence>